<keyword evidence="4" id="KW-0812">Transmembrane</keyword>
<comment type="function">
    <text evidence="10 12">Plays a role in maintaining the mitochondrial genome and in controlling the mtDNA escape. Involved in the regulation of mtDNA nucleotide structure and number. May have a dispensable role in early maturation of pre-rRNA.</text>
</comment>
<evidence type="ECO:0000313" key="16">
    <source>
        <dbReference type="Proteomes" id="UP000827133"/>
    </source>
</evidence>
<evidence type="ECO:0000256" key="5">
    <source>
        <dbReference type="ARBA" id="ARBA00022792"/>
    </source>
</evidence>
<evidence type="ECO:0000256" key="11">
    <source>
        <dbReference type="PROSITE-ProRule" id="PRU00176"/>
    </source>
</evidence>
<dbReference type="GO" id="GO:0005743">
    <property type="term" value="C:mitochondrial inner membrane"/>
    <property type="evidence" value="ECO:0007669"/>
    <property type="project" value="UniProtKB-SubCell"/>
</dbReference>
<dbReference type="CDD" id="cd12433">
    <property type="entry name" value="RRM_Yme2p_like"/>
    <property type="match status" value="1"/>
</dbReference>
<evidence type="ECO:0000256" key="9">
    <source>
        <dbReference type="ARBA" id="ARBA00023136"/>
    </source>
</evidence>
<name>A0A9P8IWA3_9HYPO</name>
<dbReference type="Gene3D" id="3.30.70.330">
    <property type="match status" value="1"/>
</dbReference>
<dbReference type="InterPro" id="IPR027417">
    <property type="entry name" value="P-loop_NTPase"/>
</dbReference>
<dbReference type="PROSITE" id="PS50102">
    <property type="entry name" value="RRM"/>
    <property type="match status" value="1"/>
</dbReference>
<evidence type="ECO:0000256" key="8">
    <source>
        <dbReference type="ARBA" id="ARBA00023128"/>
    </source>
</evidence>
<dbReference type="GO" id="GO:0006397">
    <property type="term" value="P:mRNA processing"/>
    <property type="evidence" value="ECO:0007669"/>
    <property type="project" value="UniProtKB-UniRule"/>
</dbReference>
<dbReference type="Pfam" id="PF10443">
    <property type="entry name" value="RNA12"/>
    <property type="match status" value="1"/>
</dbReference>
<protein>
    <recommendedName>
        <fullName evidence="3 12">Mitochondrial escape protein 2</fullName>
    </recommendedName>
</protein>
<dbReference type="InterPro" id="IPR012677">
    <property type="entry name" value="Nucleotide-bd_a/b_plait_sf"/>
</dbReference>
<dbReference type="InterPro" id="IPR034260">
    <property type="entry name" value="Yme2_RRM"/>
</dbReference>
<keyword evidence="16" id="KW-1185">Reference proteome</keyword>
<dbReference type="SUPFAM" id="SSF54928">
    <property type="entry name" value="RNA-binding domain, RBD"/>
    <property type="match status" value="1"/>
</dbReference>
<keyword evidence="12" id="KW-0507">mRNA processing</keyword>
<dbReference type="KEGG" id="fmu:J7337_001267"/>
<dbReference type="Proteomes" id="UP000827133">
    <property type="component" value="Unassembled WGS sequence"/>
</dbReference>
<dbReference type="EMBL" id="JAHBCI010000001">
    <property type="protein sequence ID" value="KAG9507713.1"/>
    <property type="molecule type" value="Genomic_DNA"/>
</dbReference>
<feature type="region of interest" description="Disordered" evidence="13">
    <location>
        <begin position="677"/>
        <end position="697"/>
    </location>
</feature>
<dbReference type="AlphaFoldDB" id="A0A9P8IWA3"/>
<gene>
    <name evidence="15" type="ORF">J7337_001267</name>
</gene>
<dbReference type="Pfam" id="PF00076">
    <property type="entry name" value="RRM_1"/>
    <property type="match status" value="1"/>
</dbReference>
<dbReference type="InterPro" id="IPR039627">
    <property type="entry name" value="Yme2_C"/>
</dbReference>
<evidence type="ECO:0000259" key="14">
    <source>
        <dbReference type="PROSITE" id="PS50102"/>
    </source>
</evidence>
<keyword evidence="6" id="KW-0809">Transit peptide</keyword>
<evidence type="ECO:0000256" key="4">
    <source>
        <dbReference type="ARBA" id="ARBA00022692"/>
    </source>
</evidence>
<organism evidence="15 16">
    <name type="scientific">Fusarium musae</name>
    <dbReference type="NCBI Taxonomy" id="1042133"/>
    <lineage>
        <taxon>Eukaryota</taxon>
        <taxon>Fungi</taxon>
        <taxon>Dikarya</taxon>
        <taxon>Ascomycota</taxon>
        <taxon>Pezizomycotina</taxon>
        <taxon>Sordariomycetes</taxon>
        <taxon>Hypocreomycetidae</taxon>
        <taxon>Hypocreales</taxon>
        <taxon>Nectriaceae</taxon>
        <taxon>Fusarium</taxon>
    </lineage>
</organism>
<evidence type="ECO:0000256" key="3">
    <source>
        <dbReference type="ARBA" id="ARBA00020222"/>
    </source>
</evidence>
<feature type="domain" description="RRM" evidence="14">
    <location>
        <begin position="264"/>
        <end position="356"/>
    </location>
</feature>
<evidence type="ECO:0000256" key="1">
    <source>
        <dbReference type="ARBA" id="ARBA00004434"/>
    </source>
</evidence>
<comment type="similarity">
    <text evidence="2 12">Belongs to the YME2 family.</text>
</comment>
<comment type="subcellular location">
    <subcellularLocation>
        <location evidence="1 12">Mitochondrion inner membrane</location>
        <topology evidence="1 12">Single-pass membrane protein</topology>
    </subcellularLocation>
</comment>
<dbReference type="PANTHER" id="PTHR32198">
    <property type="entry name" value="MITOCHONDRIAL ESCAPE PROTEIN 2"/>
    <property type="match status" value="1"/>
</dbReference>
<evidence type="ECO:0000313" key="15">
    <source>
        <dbReference type="EMBL" id="KAG9507713.1"/>
    </source>
</evidence>
<accession>A0A9P8IWA3</accession>
<sequence length="922" mass="103391">MRQLQASPSCRQFSTLINKLDLFTNWRILPFSQPDLLQYARYWDRSIMISSRGLATAALFAARRPLISSRSLGCGFAAASLRQRLGQNAINRPVSRVWESTVINPEEAVPPIAPEEGADKSGHITTQSNEAILFFDNIFPLKLSSVLMRPWKSDNDVSDLLRRFESSSLGILDPIRLVKTAIPEDLPIKVTEILPRLKDGGAYVKFMHDSNIDPAEIEVHLSAQLATRLKEKPIKPWFSIFRPVNARLVQGTPWLEDLYRYPTSFIKIEFVPPTPGTTPEDLPEETLYSLFRKYGKIADIIPQPTDSKVTPRYAHVMFPVTRDAIMARNCMHGFIVNEVLGGGKNGTKLRLSFEKRVKAHSIWNWLTNHPRIVIPVFAALVAGLSVLIFDPIREFFIKLHIQHSLEFKDSRIYKWFKKQSGNFGLSTKPKGGDGLEEVWNHRRDAIDKVQGWLDETSDTFIVVTGPKGSGKVEMVMDQALEGRRNVLKIDCRRIVEARGEAGTIKRLATAVGYRPVFSWANSMSSMIDLAVQSTTGVKAGFSETLESQLTKIMQTTTGALKDVAVGSRNKKDSDYKLSEDAWLEAHPERRPVVVIDNFLHKGEENSIIYDKIAEWAATVVQNNVAHVIFLTTDSAYSKPLDKALPDRLFRTVSLGDLAPEVAKNFVLSRLKDQLAADEKARKEQGDEETEKSPIPRPNMFELDQCIDTLGGRLTDLEFLARRLRTGQSPKQAMEEIVSETATDIVRIYLLGKASEIEDKKFSSQQAWHLIKSLAQTPNLRYNEVTLSAPFSSAAPPAASNADAAIDSLVSAELIAVKTHQGRPMTITASKPLHQAAFSVLLQDRVLRAKMDYDVLSDSSKAEARSIEKVENELSLLGSLPRQTAETAGRINFLLRKLEDSQAKITKWDKEMTTLKKLLSEEF</sequence>
<reference evidence="15" key="1">
    <citation type="journal article" date="2021" name="Mol. Plant Microbe Interact.">
        <title>Telomere to telomere genome assembly of Fusarium musae F31, causal agent of crown rot disease of banana.</title>
        <authorList>
            <person name="Degradi L."/>
            <person name="Tava V."/>
            <person name="Kunova A."/>
            <person name="Cortesi P."/>
            <person name="Saracchi M."/>
            <person name="Pasquali M."/>
        </authorList>
    </citation>
    <scope>NUCLEOTIDE SEQUENCE</scope>
    <source>
        <strain evidence="15">F31</strain>
    </source>
</reference>
<dbReference type="InterPro" id="IPR000504">
    <property type="entry name" value="RRM_dom"/>
</dbReference>
<evidence type="ECO:0000256" key="2">
    <source>
        <dbReference type="ARBA" id="ARBA00010320"/>
    </source>
</evidence>
<comment type="caution">
    <text evidence="15">The sequence shown here is derived from an EMBL/GenBank/DDBJ whole genome shotgun (WGS) entry which is preliminary data.</text>
</comment>
<dbReference type="RefSeq" id="XP_044686712.1">
    <property type="nucleotide sequence ID" value="XM_044819010.1"/>
</dbReference>
<evidence type="ECO:0000256" key="12">
    <source>
        <dbReference type="RuleBase" id="RU367108"/>
    </source>
</evidence>
<evidence type="ECO:0000256" key="7">
    <source>
        <dbReference type="ARBA" id="ARBA00022989"/>
    </source>
</evidence>
<dbReference type="GeneID" id="68309124"/>
<keyword evidence="7" id="KW-1133">Transmembrane helix</keyword>
<keyword evidence="5 12" id="KW-0999">Mitochondrion inner membrane</keyword>
<keyword evidence="8 12" id="KW-0496">Mitochondrion</keyword>
<proteinExistence type="inferred from homology"/>
<dbReference type="InterPro" id="IPR018850">
    <property type="entry name" value="Mt_escape_2_C"/>
</dbReference>
<keyword evidence="11 12" id="KW-0694">RNA-binding</keyword>
<evidence type="ECO:0000256" key="13">
    <source>
        <dbReference type="SAM" id="MobiDB-lite"/>
    </source>
</evidence>
<dbReference type="GO" id="GO:0003723">
    <property type="term" value="F:RNA binding"/>
    <property type="evidence" value="ECO:0007669"/>
    <property type="project" value="UniProtKB-UniRule"/>
</dbReference>
<evidence type="ECO:0000256" key="10">
    <source>
        <dbReference type="ARBA" id="ARBA00025276"/>
    </source>
</evidence>
<dbReference type="PANTHER" id="PTHR32198:SF2">
    <property type="entry name" value="MITOCHONDRIAL ESCAPE PROTEIN 2"/>
    <property type="match status" value="1"/>
</dbReference>
<dbReference type="SUPFAM" id="SSF52540">
    <property type="entry name" value="P-loop containing nucleoside triphosphate hydrolases"/>
    <property type="match status" value="1"/>
</dbReference>
<keyword evidence="9" id="KW-0472">Membrane</keyword>
<evidence type="ECO:0000256" key="6">
    <source>
        <dbReference type="ARBA" id="ARBA00022946"/>
    </source>
</evidence>
<dbReference type="InterPro" id="IPR035979">
    <property type="entry name" value="RBD_domain_sf"/>
</dbReference>